<keyword evidence="6" id="KW-0378">Hydrolase</keyword>
<dbReference type="EMBL" id="CAACVG010001696">
    <property type="protein sequence ID" value="VEN35542.1"/>
    <property type="molecule type" value="Genomic_DNA"/>
</dbReference>
<keyword evidence="5" id="KW-0479">Metal-binding</keyword>
<evidence type="ECO:0000313" key="10">
    <source>
        <dbReference type="Proteomes" id="UP000410492"/>
    </source>
</evidence>
<sequence length="357" mass="41012">MLNMLRNELLLEDPNRYKNFLRMDNECFNKLLRMILPDIEKQNTKLRECISAEDRLAVTLRFLASGNSFRDLMFATRIHESTISLIIPEVCEAIISNLITEYIKLPTSAQEWKRVADEFNVKWDFPICLGALDGKHIDFEAPKSAGSFYYNYKGRNSIVLLGLTDANYKFLYVDVGVNGRVSDGGVFRESSLKKGIDRKILNFPEDSLLPNSTIKVPYVIVCDDAFPLTNRLMKPYPQRGLSTEKRIFNYRLSRARRTVENAFGILVNRFRILQTTINLNPSKVETITLACCVLHNFLSMHSAHYTEMDNEECNLESLSQQAGSRYTSEAINIRNQLCNYFNTIGKVSWQNRAIGIE</sequence>
<dbReference type="PANTHER" id="PTHR22930">
    <property type="match status" value="1"/>
</dbReference>
<gene>
    <name evidence="9" type="ORF">CALMAC_LOCUS1436</name>
</gene>
<dbReference type="AlphaFoldDB" id="A0A653BJ28"/>
<evidence type="ECO:0000256" key="5">
    <source>
        <dbReference type="ARBA" id="ARBA00022723"/>
    </source>
</evidence>
<evidence type="ECO:0000256" key="1">
    <source>
        <dbReference type="ARBA" id="ARBA00001968"/>
    </source>
</evidence>
<keyword evidence="10" id="KW-1185">Reference proteome</keyword>
<proteinExistence type="inferred from homology"/>
<dbReference type="GO" id="GO:0005634">
    <property type="term" value="C:nucleus"/>
    <property type="evidence" value="ECO:0007669"/>
    <property type="project" value="UniProtKB-SubCell"/>
</dbReference>
<comment type="subcellular location">
    <subcellularLocation>
        <location evidence="2">Nucleus</location>
    </subcellularLocation>
</comment>
<dbReference type="InterPro" id="IPR045249">
    <property type="entry name" value="HARBI1-like"/>
</dbReference>
<dbReference type="OrthoDB" id="8185584at2759"/>
<evidence type="ECO:0000256" key="6">
    <source>
        <dbReference type="ARBA" id="ARBA00022801"/>
    </source>
</evidence>
<comment type="similarity">
    <text evidence="3">Belongs to the HARBI1 family.</text>
</comment>
<feature type="domain" description="DDE Tnp4" evidence="8">
    <location>
        <begin position="132"/>
        <end position="296"/>
    </location>
</feature>
<comment type="cofactor">
    <cofactor evidence="1">
        <name>a divalent metal cation</name>
        <dbReference type="ChEBI" id="CHEBI:60240"/>
    </cofactor>
</comment>
<dbReference type="PANTHER" id="PTHR22930:SF269">
    <property type="entry name" value="NUCLEASE HARBI1-LIKE PROTEIN"/>
    <property type="match status" value="1"/>
</dbReference>
<dbReference type="Proteomes" id="UP000410492">
    <property type="component" value="Unassembled WGS sequence"/>
</dbReference>
<accession>A0A653BJ28</accession>
<dbReference type="InterPro" id="IPR027806">
    <property type="entry name" value="HARBI1_dom"/>
</dbReference>
<organism evidence="9 10">
    <name type="scientific">Callosobruchus maculatus</name>
    <name type="common">Southern cowpea weevil</name>
    <name type="synonym">Pulse bruchid</name>
    <dbReference type="NCBI Taxonomy" id="64391"/>
    <lineage>
        <taxon>Eukaryota</taxon>
        <taxon>Metazoa</taxon>
        <taxon>Ecdysozoa</taxon>
        <taxon>Arthropoda</taxon>
        <taxon>Hexapoda</taxon>
        <taxon>Insecta</taxon>
        <taxon>Pterygota</taxon>
        <taxon>Neoptera</taxon>
        <taxon>Endopterygota</taxon>
        <taxon>Coleoptera</taxon>
        <taxon>Polyphaga</taxon>
        <taxon>Cucujiformia</taxon>
        <taxon>Chrysomeloidea</taxon>
        <taxon>Chrysomelidae</taxon>
        <taxon>Bruchinae</taxon>
        <taxon>Bruchini</taxon>
        <taxon>Callosobruchus</taxon>
    </lineage>
</organism>
<evidence type="ECO:0000256" key="2">
    <source>
        <dbReference type="ARBA" id="ARBA00004123"/>
    </source>
</evidence>
<evidence type="ECO:0000256" key="7">
    <source>
        <dbReference type="ARBA" id="ARBA00023242"/>
    </source>
</evidence>
<evidence type="ECO:0000313" key="9">
    <source>
        <dbReference type="EMBL" id="VEN35542.1"/>
    </source>
</evidence>
<dbReference type="GO" id="GO:0046872">
    <property type="term" value="F:metal ion binding"/>
    <property type="evidence" value="ECO:0007669"/>
    <property type="project" value="UniProtKB-KW"/>
</dbReference>
<dbReference type="Pfam" id="PF13359">
    <property type="entry name" value="DDE_Tnp_4"/>
    <property type="match status" value="1"/>
</dbReference>
<reference evidence="9 10" key="1">
    <citation type="submission" date="2019-01" db="EMBL/GenBank/DDBJ databases">
        <authorList>
            <person name="Sayadi A."/>
        </authorList>
    </citation>
    <scope>NUCLEOTIDE SEQUENCE [LARGE SCALE GENOMIC DNA]</scope>
</reference>
<evidence type="ECO:0000259" key="8">
    <source>
        <dbReference type="Pfam" id="PF13359"/>
    </source>
</evidence>
<evidence type="ECO:0000256" key="4">
    <source>
        <dbReference type="ARBA" id="ARBA00022722"/>
    </source>
</evidence>
<protein>
    <recommendedName>
        <fullName evidence="8">DDE Tnp4 domain-containing protein</fullName>
    </recommendedName>
</protein>
<name>A0A653BJ28_CALMS</name>
<keyword evidence="7" id="KW-0539">Nucleus</keyword>
<dbReference type="GO" id="GO:0016787">
    <property type="term" value="F:hydrolase activity"/>
    <property type="evidence" value="ECO:0007669"/>
    <property type="project" value="UniProtKB-KW"/>
</dbReference>
<dbReference type="GO" id="GO:0004518">
    <property type="term" value="F:nuclease activity"/>
    <property type="evidence" value="ECO:0007669"/>
    <property type="project" value="UniProtKB-KW"/>
</dbReference>
<evidence type="ECO:0000256" key="3">
    <source>
        <dbReference type="ARBA" id="ARBA00006958"/>
    </source>
</evidence>
<keyword evidence="4" id="KW-0540">Nuclease</keyword>